<dbReference type="SMART" id="SM00993">
    <property type="entry name" value="YL1_C"/>
    <property type="match status" value="1"/>
</dbReference>
<dbReference type="Pfam" id="PF08265">
    <property type="entry name" value="YL1_C"/>
    <property type="match status" value="1"/>
</dbReference>
<feature type="region of interest" description="Disordered" evidence="2">
    <location>
        <begin position="69"/>
        <end position="183"/>
    </location>
</feature>
<feature type="region of interest" description="Disordered" evidence="2">
    <location>
        <begin position="260"/>
        <end position="295"/>
    </location>
</feature>
<name>A0A9W6ZI44_9STRA</name>
<comment type="similarity">
    <text evidence="1">Belongs to the VPS72/YL1 family.</text>
</comment>
<feature type="region of interest" description="Disordered" evidence="2">
    <location>
        <begin position="205"/>
        <end position="229"/>
    </location>
</feature>
<feature type="region of interest" description="Disordered" evidence="2">
    <location>
        <begin position="434"/>
        <end position="477"/>
    </location>
</feature>
<dbReference type="PANTHER" id="PTHR13275">
    <property type="entry name" value="YL-1 PROTEIN TRANSCRIPTION FACTOR-LIKE 1"/>
    <property type="match status" value="1"/>
</dbReference>
<feature type="compositionally biased region" description="Low complexity" evidence="2">
    <location>
        <begin position="267"/>
        <end position="283"/>
    </location>
</feature>
<organism evidence="4 5">
    <name type="scientific">Triparma laevis f. longispina</name>
    <dbReference type="NCBI Taxonomy" id="1714387"/>
    <lineage>
        <taxon>Eukaryota</taxon>
        <taxon>Sar</taxon>
        <taxon>Stramenopiles</taxon>
        <taxon>Ochrophyta</taxon>
        <taxon>Bolidophyceae</taxon>
        <taxon>Parmales</taxon>
        <taxon>Triparmaceae</taxon>
        <taxon>Triparma</taxon>
    </lineage>
</organism>
<dbReference type="InterPro" id="IPR013272">
    <property type="entry name" value="Vps72/YL1_C"/>
</dbReference>
<feature type="compositionally biased region" description="Acidic residues" evidence="2">
    <location>
        <begin position="111"/>
        <end position="131"/>
    </location>
</feature>
<gene>
    <name evidence="4" type="ORF">TrLO_g13027</name>
</gene>
<dbReference type="EMBL" id="BRXW01000405">
    <property type="protein sequence ID" value="GMH51488.1"/>
    <property type="molecule type" value="Genomic_DNA"/>
</dbReference>
<dbReference type="AlphaFoldDB" id="A0A9W6ZI44"/>
<feature type="compositionally biased region" description="Acidic residues" evidence="2">
    <location>
        <begin position="16"/>
        <end position="29"/>
    </location>
</feature>
<feature type="domain" description="Vps72/YL1 C-terminal" evidence="3">
    <location>
        <begin position="398"/>
        <end position="427"/>
    </location>
</feature>
<comment type="caution">
    <text evidence="4">The sequence shown here is derived from an EMBL/GenBank/DDBJ whole genome shotgun (WGS) entry which is preliminary data.</text>
</comment>
<sequence length="477" mass="52262">MVDIDDMLVATPPPEPDSEAEEGEDDDSSVESVGSYVAPIEHSVTLMRKKRGNAGANLKKEISRYKGEVEEELDEADEGFWNQDFFKDDDNDSFDENELSDADKVDKFDSDFNDSEEENQEVESEPDSDDEDGRRKNVYSDPSGTKKKAKKYKPQPIIGKKRPAPKTQGTGFNKGLTLGGQAMGNMDSATLLRVKEEREQQYLAHLNGNGGNGNGAVWGEAESVRRSNKKMKPATPILGLTTRKSSTKGSLRDRSTLVKVMSDGTVKPGASSSPKPLSSPAAKAKPKEKERKPKHNITQEFLLTECVTKTEPGNKKWLLGRRRGVSTKDEKIGEVKTKNDLTNVSVRFSSKSRQGIGGQAMYNTLTFPQVESVPEILQGKVTTADVVSQIKPNPRQNLKCAITGGKAKYFDPKTGLGYCDKESFKELRRRYLSGDISTGGDSGRNEAGNGGASFNNGARSPRSPRARARSRGKSINL</sequence>
<dbReference type="InterPro" id="IPR046757">
    <property type="entry name" value="YL1_N"/>
</dbReference>
<evidence type="ECO:0000313" key="5">
    <source>
        <dbReference type="Proteomes" id="UP001165122"/>
    </source>
</evidence>
<reference evidence="5" key="1">
    <citation type="journal article" date="2023" name="Commun. Biol.">
        <title>Genome analysis of Parmales, the sister group of diatoms, reveals the evolutionary specialization of diatoms from phago-mixotrophs to photoautotrophs.</title>
        <authorList>
            <person name="Ban H."/>
            <person name="Sato S."/>
            <person name="Yoshikawa S."/>
            <person name="Yamada K."/>
            <person name="Nakamura Y."/>
            <person name="Ichinomiya M."/>
            <person name="Sato N."/>
            <person name="Blanc-Mathieu R."/>
            <person name="Endo H."/>
            <person name="Kuwata A."/>
            <person name="Ogata H."/>
        </authorList>
    </citation>
    <scope>NUCLEOTIDE SEQUENCE [LARGE SCALE GENOMIC DNA]</scope>
    <source>
        <strain evidence="5">NIES 3700</strain>
    </source>
</reference>
<feature type="compositionally biased region" description="Low complexity" evidence="2">
    <location>
        <begin position="452"/>
        <end position="461"/>
    </location>
</feature>
<dbReference type="Proteomes" id="UP001165122">
    <property type="component" value="Unassembled WGS sequence"/>
</dbReference>
<feature type="compositionally biased region" description="Basic residues" evidence="2">
    <location>
        <begin position="145"/>
        <end position="164"/>
    </location>
</feature>
<evidence type="ECO:0000259" key="3">
    <source>
        <dbReference type="SMART" id="SM00993"/>
    </source>
</evidence>
<dbReference type="PANTHER" id="PTHR13275:SF4">
    <property type="entry name" value="VACUOLAR PROTEIN SORTING-ASSOCIATED PROTEIN 72 HOMOLOG"/>
    <property type="match status" value="1"/>
</dbReference>
<evidence type="ECO:0000256" key="1">
    <source>
        <dbReference type="ARBA" id="ARBA00006832"/>
    </source>
</evidence>
<evidence type="ECO:0000313" key="4">
    <source>
        <dbReference type="EMBL" id="GMH51488.1"/>
    </source>
</evidence>
<accession>A0A9W6ZI44</accession>
<keyword evidence="5" id="KW-1185">Reference proteome</keyword>
<protein>
    <recommendedName>
        <fullName evidence="3">Vps72/YL1 C-terminal domain-containing protein</fullName>
    </recommendedName>
</protein>
<dbReference type="OrthoDB" id="49520at2759"/>
<feature type="region of interest" description="Disordered" evidence="2">
    <location>
        <begin position="1"/>
        <end position="40"/>
    </location>
</feature>
<feature type="compositionally biased region" description="Acidic residues" evidence="2">
    <location>
        <begin position="87"/>
        <end position="100"/>
    </location>
</feature>
<evidence type="ECO:0000256" key="2">
    <source>
        <dbReference type="SAM" id="MobiDB-lite"/>
    </source>
</evidence>
<proteinExistence type="inferred from homology"/>
<feature type="compositionally biased region" description="Acidic residues" evidence="2">
    <location>
        <begin position="69"/>
        <end position="78"/>
    </location>
</feature>
<dbReference type="Pfam" id="PF05764">
    <property type="entry name" value="YL1"/>
    <property type="match status" value="1"/>
</dbReference>
<feature type="compositionally biased region" description="Basic and acidic residues" evidence="2">
    <location>
        <begin position="101"/>
        <end position="110"/>
    </location>
</feature>
<dbReference type="GO" id="GO:0005634">
    <property type="term" value="C:nucleus"/>
    <property type="evidence" value="ECO:0007669"/>
    <property type="project" value="TreeGrafter"/>
</dbReference>
<feature type="compositionally biased region" description="Basic residues" evidence="2">
    <location>
        <begin position="462"/>
        <end position="477"/>
    </location>
</feature>